<dbReference type="AlphaFoldDB" id="A0A2U2BWS9"/>
<keyword evidence="4 6" id="KW-1133">Transmembrane helix</keyword>
<evidence type="ECO:0000256" key="3">
    <source>
        <dbReference type="ARBA" id="ARBA00022692"/>
    </source>
</evidence>
<feature type="transmembrane region" description="Helical" evidence="6">
    <location>
        <begin position="51"/>
        <end position="70"/>
    </location>
</feature>
<proteinExistence type="predicted"/>
<evidence type="ECO:0000256" key="4">
    <source>
        <dbReference type="ARBA" id="ARBA00022989"/>
    </source>
</evidence>
<comment type="caution">
    <text evidence="7">The sequence shown here is derived from an EMBL/GenBank/DDBJ whole genome shotgun (WGS) entry which is preliminary data.</text>
</comment>
<keyword evidence="2" id="KW-1003">Cell membrane</keyword>
<name>A0A2U2BWS9_9PROT</name>
<keyword evidence="3 6" id="KW-0812">Transmembrane</keyword>
<accession>A0A2U2BWS9</accession>
<evidence type="ECO:0000256" key="1">
    <source>
        <dbReference type="ARBA" id="ARBA00004651"/>
    </source>
</evidence>
<comment type="subcellular location">
    <subcellularLocation>
        <location evidence="1">Cell membrane</location>
        <topology evidence="1">Multi-pass membrane protein</topology>
    </subcellularLocation>
</comment>
<evidence type="ECO:0000256" key="5">
    <source>
        <dbReference type="ARBA" id="ARBA00023136"/>
    </source>
</evidence>
<feature type="transmembrane region" description="Helical" evidence="6">
    <location>
        <begin position="141"/>
        <end position="160"/>
    </location>
</feature>
<keyword evidence="8" id="KW-1185">Reference proteome</keyword>
<dbReference type="EMBL" id="QEXV01000001">
    <property type="protein sequence ID" value="PWE18476.1"/>
    <property type="molecule type" value="Genomic_DNA"/>
</dbReference>
<feature type="transmembrane region" description="Helical" evidence="6">
    <location>
        <begin position="305"/>
        <end position="330"/>
    </location>
</feature>
<dbReference type="RefSeq" id="WP_109251751.1">
    <property type="nucleotide sequence ID" value="NZ_QEXV01000001.1"/>
</dbReference>
<organism evidence="7 8">
    <name type="scientific">Marinicauda salina</name>
    <dbReference type="NCBI Taxonomy" id="2135793"/>
    <lineage>
        <taxon>Bacteria</taxon>
        <taxon>Pseudomonadati</taxon>
        <taxon>Pseudomonadota</taxon>
        <taxon>Alphaproteobacteria</taxon>
        <taxon>Maricaulales</taxon>
        <taxon>Maricaulaceae</taxon>
        <taxon>Marinicauda</taxon>
    </lineage>
</organism>
<dbReference type="GO" id="GO:0005886">
    <property type="term" value="C:plasma membrane"/>
    <property type="evidence" value="ECO:0007669"/>
    <property type="project" value="UniProtKB-SubCell"/>
</dbReference>
<protein>
    <submittedName>
        <fullName evidence="7">Uncharacterized protein</fullName>
    </submittedName>
</protein>
<reference evidence="8" key="1">
    <citation type="submission" date="2018-05" db="EMBL/GenBank/DDBJ databases">
        <authorList>
            <person name="Liu B.-T."/>
        </authorList>
    </citation>
    <scope>NUCLEOTIDE SEQUENCE [LARGE SCALE GENOMIC DNA]</scope>
    <source>
        <strain evidence="8">WD6-1</strain>
    </source>
</reference>
<dbReference type="InterPro" id="IPR022791">
    <property type="entry name" value="L-PG_synthase/AglD"/>
</dbReference>
<gene>
    <name evidence="7" type="ORF">DDZ18_02400</name>
</gene>
<dbReference type="OrthoDB" id="7888951at2"/>
<evidence type="ECO:0000256" key="6">
    <source>
        <dbReference type="SAM" id="Phobius"/>
    </source>
</evidence>
<keyword evidence="5 6" id="KW-0472">Membrane</keyword>
<sequence length="337" mass="35414">MVESSRRRASITRRTWPILAAAGLAAALLAGLVAFSGLSIADFKRGFADAPLWPLGLVVAGTAVQTWAGAVKWRAVMRRLVPSGAAEPALGYFVFYTALTGVFSQAMTPYLAGAAVRGFATRRHQKTDFWRGATGSGFEQLFDAGLIVALAVPALIVLVAGGGLAALGLALAAGAFAGRIALGVFLVHPLWRGGLERWLTASRLSPLRAFGRVLRGADEAGLFEKDIVARLYRWSLIRYVAIGLRPLAVALMIAPASGLPGVAAGFPLVQASQFAAITPGNLGVAEWGWTAVLAASGWDFETATVFALAVRVLSLAALFLVFLGAALAFLRTRRARV</sequence>
<evidence type="ECO:0000313" key="7">
    <source>
        <dbReference type="EMBL" id="PWE18476.1"/>
    </source>
</evidence>
<dbReference type="Pfam" id="PF03706">
    <property type="entry name" value="LPG_synthase_TM"/>
    <property type="match status" value="1"/>
</dbReference>
<dbReference type="Proteomes" id="UP000245168">
    <property type="component" value="Unassembled WGS sequence"/>
</dbReference>
<evidence type="ECO:0000313" key="8">
    <source>
        <dbReference type="Proteomes" id="UP000245168"/>
    </source>
</evidence>
<evidence type="ECO:0000256" key="2">
    <source>
        <dbReference type="ARBA" id="ARBA00022475"/>
    </source>
</evidence>